<organism evidence="1 2">
    <name type="scientific">Stephania cephalantha</name>
    <dbReference type="NCBI Taxonomy" id="152367"/>
    <lineage>
        <taxon>Eukaryota</taxon>
        <taxon>Viridiplantae</taxon>
        <taxon>Streptophyta</taxon>
        <taxon>Embryophyta</taxon>
        <taxon>Tracheophyta</taxon>
        <taxon>Spermatophyta</taxon>
        <taxon>Magnoliopsida</taxon>
        <taxon>Ranunculales</taxon>
        <taxon>Menispermaceae</taxon>
        <taxon>Menispermoideae</taxon>
        <taxon>Cissampelideae</taxon>
        <taxon>Stephania</taxon>
    </lineage>
</organism>
<proteinExistence type="predicted"/>
<dbReference type="EMBL" id="JBBNAG010000005">
    <property type="protein sequence ID" value="KAK9132487.1"/>
    <property type="molecule type" value="Genomic_DNA"/>
</dbReference>
<reference evidence="1 2" key="1">
    <citation type="submission" date="2024-01" db="EMBL/GenBank/DDBJ databases">
        <title>Genome assemblies of Stephania.</title>
        <authorList>
            <person name="Yang L."/>
        </authorList>
    </citation>
    <scope>NUCLEOTIDE SEQUENCE [LARGE SCALE GENOMIC DNA]</scope>
    <source>
        <strain evidence="1">JXDWG</strain>
        <tissue evidence="1">Leaf</tissue>
    </source>
</reference>
<comment type="caution">
    <text evidence="1">The sequence shown here is derived from an EMBL/GenBank/DDBJ whole genome shotgun (WGS) entry which is preliminary data.</text>
</comment>
<sequence>MNSSFRNMETLLSEMNATLKNLVEEEEFHMLLSYDQEKTLNDVTLISVEDNEHAMEEHLAIDGLAPCVYEYWSEKEELEENEVSIEENFKVSTKKANTSISQVQEEVEKEIEVTFERPKGPQ</sequence>
<accession>A0AAP0P643</accession>
<dbReference type="Proteomes" id="UP001419268">
    <property type="component" value="Unassembled WGS sequence"/>
</dbReference>
<keyword evidence="2" id="KW-1185">Reference proteome</keyword>
<evidence type="ECO:0000313" key="1">
    <source>
        <dbReference type="EMBL" id="KAK9132487.1"/>
    </source>
</evidence>
<gene>
    <name evidence="1" type="ORF">Scep_012015</name>
</gene>
<dbReference type="AlphaFoldDB" id="A0AAP0P643"/>
<protein>
    <submittedName>
        <fullName evidence="1">Uncharacterized protein</fullName>
    </submittedName>
</protein>
<evidence type="ECO:0000313" key="2">
    <source>
        <dbReference type="Proteomes" id="UP001419268"/>
    </source>
</evidence>
<name>A0AAP0P643_9MAGN</name>